<keyword evidence="2" id="KW-1185">Reference proteome</keyword>
<evidence type="ECO:0000313" key="1">
    <source>
        <dbReference type="EMBL" id="KAJ9067016.1"/>
    </source>
</evidence>
<gene>
    <name evidence="1" type="ORF">DSO57_1003722</name>
</gene>
<proteinExistence type="predicted"/>
<comment type="caution">
    <text evidence="1">The sequence shown here is derived from an EMBL/GenBank/DDBJ whole genome shotgun (WGS) entry which is preliminary data.</text>
</comment>
<evidence type="ECO:0000313" key="2">
    <source>
        <dbReference type="Proteomes" id="UP001165960"/>
    </source>
</evidence>
<reference evidence="1" key="1">
    <citation type="submission" date="2022-04" db="EMBL/GenBank/DDBJ databases">
        <title>Genome of the entomopathogenic fungus Entomophthora muscae.</title>
        <authorList>
            <person name="Elya C."/>
            <person name="Lovett B.R."/>
            <person name="Lee E."/>
            <person name="Macias A.M."/>
            <person name="Hajek A.E."/>
            <person name="De Bivort B.L."/>
            <person name="Kasson M.T."/>
            <person name="De Fine Licht H.H."/>
            <person name="Stajich J.E."/>
        </authorList>
    </citation>
    <scope>NUCLEOTIDE SEQUENCE</scope>
    <source>
        <strain evidence="1">Berkeley</strain>
    </source>
</reference>
<name>A0ACC2SXP0_9FUNG</name>
<dbReference type="Proteomes" id="UP001165960">
    <property type="component" value="Unassembled WGS sequence"/>
</dbReference>
<sequence length="551" mass="63852">MLQGQNHTVRYCVEDISNLFCPPVAIAQYVSFNRTSLTSDASSRIQPPIAKKVPHFNTYHGQKYLDEYHWLRDDKRKNKKVLDHLKAENKYSKNLLSPLKALEDEIYSEIVGRMSEDDLTYPVTKGGYRYYKTVKGLQYSVRCRKRIVGDSSAKKEILLDLNKFKEKHLNLGEFEVSPNQKLLAYTLDTTGSEIYSLFVKQLEKGTTNLALKGMTKEIIWSNDGQHLYYIANDDLHRSYRLFRHKLGNQQPSDELLYEEKDKAFGMIIKKSLSEKYLFLETEKSTSSESYYIDLDDPTSPLKLFSAREEDRMYDIEHQGDSFIVLTNRYLDKKYINNILLRSPIAQQSNEKDWTKVVPYEESHYITGVYPLEKYIVFDERVGGFAQLRVIETSSGAPPKDNGYPIKFSEPSFIAYADRNYLVYNSTELFFGYALLTTSRSLFKYDLTTRIRTLLKTDPVLGNFDSKKYVTERELLHLTMSPYPLYTARIFLRRMVQALLIFLDMEVLVFQLIQASVLREYHSLIVGLFTPLPTSGVVLKWGASGMKLKGNC</sequence>
<accession>A0ACC2SXP0</accession>
<protein>
    <submittedName>
        <fullName evidence="1">Uncharacterized protein</fullName>
    </submittedName>
</protein>
<dbReference type="EMBL" id="QTSX02004269">
    <property type="protein sequence ID" value="KAJ9067016.1"/>
    <property type="molecule type" value="Genomic_DNA"/>
</dbReference>
<organism evidence="1 2">
    <name type="scientific">Entomophthora muscae</name>
    <dbReference type="NCBI Taxonomy" id="34485"/>
    <lineage>
        <taxon>Eukaryota</taxon>
        <taxon>Fungi</taxon>
        <taxon>Fungi incertae sedis</taxon>
        <taxon>Zoopagomycota</taxon>
        <taxon>Entomophthoromycotina</taxon>
        <taxon>Entomophthoromycetes</taxon>
        <taxon>Entomophthorales</taxon>
        <taxon>Entomophthoraceae</taxon>
        <taxon>Entomophthora</taxon>
    </lineage>
</organism>